<dbReference type="InterPro" id="IPR050662">
    <property type="entry name" value="Sec-metab_biosynth-thioest"/>
</dbReference>
<gene>
    <name evidence="2" type="ORF">ABIE13_000622</name>
</gene>
<sequence length="362" mass="40510">MTAPTSSQVQTISQRLWRRRNDLPALQYHEADIPVGLPVELTEGIFLVRLPLPFALNHINLYLIREAGGWTLIDTGINTQTARDLWDSIFESSFFTEHGPLTRIVVTHHHPDHIGMLGWIAQKFPEAPVYMTAGELEVAGRYSDPKRDVVAERTPLWIEHGIPAVVSTELINHMPRYGTQVGALPTGVRVLDTSTYLELGGQRWIPIIGRGHSPEHLSLLREDGQVLIGGDQVLPKITPNIAVWPGGDQNPLYSYLDTLRLFEGISASTLLLPSHKQPFNGVARRVEEIRAHHEERLSVVLNACDRPMTGYEFLPALFGRQLHNEQIGFGLGEAIAHLNYLESVSLLTSSVDDTGLRRFERT</sequence>
<dbReference type="PANTHER" id="PTHR23131:SF4">
    <property type="entry name" value="METALLO-BETA-LACTAMASE SUPERFAMILY POTEIN"/>
    <property type="match status" value="1"/>
</dbReference>
<evidence type="ECO:0000313" key="3">
    <source>
        <dbReference type="Proteomes" id="UP001549320"/>
    </source>
</evidence>
<dbReference type="InterPro" id="IPR036866">
    <property type="entry name" value="RibonucZ/Hydroxyglut_hydro"/>
</dbReference>
<dbReference type="EMBL" id="JBEPSH010000001">
    <property type="protein sequence ID" value="MET4575525.1"/>
    <property type="molecule type" value="Genomic_DNA"/>
</dbReference>
<protein>
    <submittedName>
        <fullName evidence="2">Glyoxylase-like metal-dependent hydrolase (Beta-lactamase superfamily II)</fullName>
    </submittedName>
</protein>
<dbReference type="PANTHER" id="PTHR23131">
    <property type="entry name" value="ENDORIBONUCLEASE LACTB2"/>
    <property type="match status" value="1"/>
</dbReference>
<dbReference type="InterPro" id="IPR036388">
    <property type="entry name" value="WH-like_DNA-bd_sf"/>
</dbReference>
<dbReference type="RefSeq" id="WP_354441013.1">
    <property type="nucleotide sequence ID" value="NZ_JBEPSH010000001.1"/>
</dbReference>
<dbReference type="InterPro" id="IPR001279">
    <property type="entry name" value="Metallo-B-lactamas"/>
</dbReference>
<dbReference type="Gene3D" id="3.60.15.10">
    <property type="entry name" value="Ribonuclease Z/Hydroxyacylglutathione hydrolase-like"/>
    <property type="match status" value="1"/>
</dbReference>
<dbReference type="Gene3D" id="1.10.10.10">
    <property type="entry name" value="Winged helix-like DNA-binding domain superfamily/Winged helix DNA-binding domain"/>
    <property type="match status" value="1"/>
</dbReference>
<dbReference type="SUPFAM" id="SSF56281">
    <property type="entry name" value="Metallo-hydrolase/oxidoreductase"/>
    <property type="match status" value="1"/>
</dbReference>
<evidence type="ECO:0000313" key="2">
    <source>
        <dbReference type="EMBL" id="MET4575525.1"/>
    </source>
</evidence>
<feature type="domain" description="Metallo-beta-lactamase" evidence="1">
    <location>
        <begin position="58"/>
        <end position="275"/>
    </location>
</feature>
<dbReference type="Pfam" id="PF00753">
    <property type="entry name" value="Lactamase_B"/>
    <property type="match status" value="1"/>
</dbReference>
<dbReference type="Proteomes" id="UP001549320">
    <property type="component" value="Unassembled WGS sequence"/>
</dbReference>
<organism evidence="2 3">
    <name type="scientific">Ottowia thiooxydans</name>
    <dbReference type="NCBI Taxonomy" id="219182"/>
    <lineage>
        <taxon>Bacteria</taxon>
        <taxon>Pseudomonadati</taxon>
        <taxon>Pseudomonadota</taxon>
        <taxon>Betaproteobacteria</taxon>
        <taxon>Burkholderiales</taxon>
        <taxon>Comamonadaceae</taxon>
        <taxon>Ottowia</taxon>
    </lineage>
</organism>
<dbReference type="InterPro" id="IPR048933">
    <property type="entry name" value="B_lactamase-like_C"/>
</dbReference>
<proteinExistence type="predicted"/>
<accession>A0ABV2Q3D3</accession>
<comment type="caution">
    <text evidence="2">The sequence shown here is derived from an EMBL/GenBank/DDBJ whole genome shotgun (WGS) entry which is preliminary data.</text>
</comment>
<keyword evidence="3" id="KW-1185">Reference proteome</keyword>
<name>A0ABV2Q3D3_9BURK</name>
<dbReference type="Pfam" id="PF21221">
    <property type="entry name" value="B_lactamase-like_C"/>
    <property type="match status" value="1"/>
</dbReference>
<dbReference type="SMART" id="SM00849">
    <property type="entry name" value="Lactamase_B"/>
    <property type="match status" value="1"/>
</dbReference>
<evidence type="ECO:0000259" key="1">
    <source>
        <dbReference type="SMART" id="SM00849"/>
    </source>
</evidence>
<reference evidence="2 3" key="1">
    <citation type="submission" date="2024-06" db="EMBL/GenBank/DDBJ databases">
        <title>Sorghum-associated microbial communities from plants grown in Nebraska, USA.</title>
        <authorList>
            <person name="Schachtman D."/>
        </authorList>
    </citation>
    <scope>NUCLEOTIDE SEQUENCE [LARGE SCALE GENOMIC DNA]</scope>
    <source>
        <strain evidence="2 3">2709</strain>
    </source>
</reference>